<evidence type="ECO:0000256" key="7">
    <source>
        <dbReference type="ARBA" id="ARBA00024209"/>
    </source>
</evidence>
<keyword evidence="9" id="KW-1133">Transmembrane helix</keyword>
<keyword evidence="3" id="KW-0479">Metal-binding</keyword>
<dbReference type="SMART" id="SM00184">
    <property type="entry name" value="RING"/>
    <property type="match status" value="1"/>
</dbReference>
<dbReference type="EC" id="2.3.2.27" evidence="2"/>
<dbReference type="InterPro" id="IPR001841">
    <property type="entry name" value="Znf_RING"/>
</dbReference>
<evidence type="ECO:0000256" key="4">
    <source>
        <dbReference type="ARBA" id="ARBA00022771"/>
    </source>
</evidence>
<sequence>MASQNFTNVTLGNYLHPHFAAVLTVAIILLVCLTIICIVAASLIVVIIYILFEFVYWRVVENGGHDDDDVEVESNLEEGVERRRRRRQRKYRRLMMELPCVEYGSDGIETTSRECAICLEDYDGGEPCRIMPVCKHMFHVACIDDWLRIKITCPVCRRRVFNVKNDR</sequence>
<feature type="transmembrane region" description="Helical" evidence="9">
    <location>
        <begin position="20"/>
        <end position="52"/>
    </location>
</feature>
<dbReference type="Pfam" id="PF13639">
    <property type="entry name" value="zf-RING_2"/>
    <property type="match status" value="1"/>
</dbReference>
<keyword evidence="4 8" id="KW-0863">Zinc-finger</keyword>
<protein>
    <recommendedName>
        <fullName evidence="2">RING-type E3 ubiquitin transferase</fullName>
        <ecNumber evidence="2">2.3.2.27</ecNumber>
    </recommendedName>
</protein>
<evidence type="ECO:0000256" key="8">
    <source>
        <dbReference type="PROSITE-ProRule" id="PRU00175"/>
    </source>
</evidence>
<evidence type="ECO:0000313" key="11">
    <source>
        <dbReference type="EMBL" id="CAI0627794.1"/>
    </source>
</evidence>
<dbReference type="EMBL" id="CAMGYJ010000011">
    <property type="protein sequence ID" value="CAI0627794.1"/>
    <property type="molecule type" value="Genomic_DNA"/>
</dbReference>
<gene>
    <name evidence="11" type="ORF">LITE_LOCUS51398</name>
</gene>
<evidence type="ECO:0000256" key="1">
    <source>
        <dbReference type="ARBA" id="ARBA00000900"/>
    </source>
</evidence>
<dbReference type="InterPro" id="IPR013083">
    <property type="entry name" value="Znf_RING/FYVE/PHD"/>
</dbReference>
<evidence type="ECO:0000259" key="10">
    <source>
        <dbReference type="PROSITE" id="PS50089"/>
    </source>
</evidence>
<dbReference type="CDD" id="cd16461">
    <property type="entry name" value="RING-H2_EL5-like"/>
    <property type="match status" value="1"/>
</dbReference>
<name>A0AAV0S3S7_9ROSI</name>
<reference evidence="11" key="1">
    <citation type="submission" date="2022-08" db="EMBL/GenBank/DDBJ databases">
        <authorList>
            <person name="Gutierrez-Valencia J."/>
        </authorList>
    </citation>
    <scope>NUCLEOTIDE SEQUENCE</scope>
</reference>
<comment type="caution">
    <text evidence="11">The sequence shown here is derived from an EMBL/GenBank/DDBJ whole genome shotgun (WGS) entry which is preliminary data.</text>
</comment>
<organism evidence="11 12">
    <name type="scientific">Linum tenue</name>
    <dbReference type="NCBI Taxonomy" id="586396"/>
    <lineage>
        <taxon>Eukaryota</taxon>
        <taxon>Viridiplantae</taxon>
        <taxon>Streptophyta</taxon>
        <taxon>Embryophyta</taxon>
        <taxon>Tracheophyta</taxon>
        <taxon>Spermatophyta</taxon>
        <taxon>Magnoliopsida</taxon>
        <taxon>eudicotyledons</taxon>
        <taxon>Gunneridae</taxon>
        <taxon>Pentapetalae</taxon>
        <taxon>rosids</taxon>
        <taxon>fabids</taxon>
        <taxon>Malpighiales</taxon>
        <taxon>Linaceae</taxon>
        <taxon>Linum</taxon>
    </lineage>
</organism>
<comment type="similarity">
    <text evidence="7">Belongs to the RING-type zinc finger family. ATL subfamily.</text>
</comment>
<dbReference type="PROSITE" id="PS50089">
    <property type="entry name" value="ZF_RING_2"/>
    <property type="match status" value="1"/>
</dbReference>
<evidence type="ECO:0000313" key="12">
    <source>
        <dbReference type="Proteomes" id="UP001154282"/>
    </source>
</evidence>
<dbReference type="AlphaFoldDB" id="A0AAV0S3S7"/>
<proteinExistence type="inferred from homology"/>
<keyword evidence="9" id="KW-0812">Transmembrane</keyword>
<evidence type="ECO:0000256" key="3">
    <source>
        <dbReference type="ARBA" id="ARBA00022723"/>
    </source>
</evidence>
<evidence type="ECO:0000256" key="2">
    <source>
        <dbReference type="ARBA" id="ARBA00012483"/>
    </source>
</evidence>
<dbReference type="GO" id="GO:0008270">
    <property type="term" value="F:zinc ion binding"/>
    <property type="evidence" value="ECO:0007669"/>
    <property type="project" value="UniProtKB-KW"/>
</dbReference>
<comment type="catalytic activity">
    <reaction evidence="1">
        <text>S-ubiquitinyl-[E2 ubiquitin-conjugating enzyme]-L-cysteine + [acceptor protein]-L-lysine = [E2 ubiquitin-conjugating enzyme]-L-cysteine + N(6)-ubiquitinyl-[acceptor protein]-L-lysine.</text>
        <dbReference type="EC" id="2.3.2.27"/>
    </reaction>
</comment>
<keyword evidence="12" id="KW-1185">Reference proteome</keyword>
<dbReference type="PANTHER" id="PTHR14155">
    <property type="entry name" value="RING FINGER DOMAIN-CONTAINING"/>
    <property type="match status" value="1"/>
</dbReference>
<keyword evidence="6" id="KW-0862">Zinc</keyword>
<dbReference type="InterPro" id="IPR053238">
    <property type="entry name" value="RING-H2_zinc_finger"/>
</dbReference>
<keyword evidence="5" id="KW-0833">Ubl conjugation pathway</keyword>
<keyword evidence="9" id="KW-0472">Membrane</keyword>
<evidence type="ECO:0000256" key="9">
    <source>
        <dbReference type="SAM" id="Phobius"/>
    </source>
</evidence>
<evidence type="ECO:0000256" key="6">
    <source>
        <dbReference type="ARBA" id="ARBA00022833"/>
    </source>
</evidence>
<accession>A0AAV0S3S7</accession>
<dbReference type="GO" id="GO:0061630">
    <property type="term" value="F:ubiquitin protein ligase activity"/>
    <property type="evidence" value="ECO:0007669"/>
    <property type="project" value="UniProtKB-EC"/>
</dbReference>
<dbReference type="SUPFAM" id="SSF57850">
    <property type="entry name" value="RING/U-box"/>
    <property type="match status" value="1"/>
</dbReference>
<dbReference type="Proteomes" id="UP001154282">
    <property type="component" value="Unassembled WGS sequence"/>
</dbReference>
<dbReference type="Gene3D" id="3.30.40.10">
    <property type="entry name" value="Zinc/RING finger domain, C3HC4 (zinc finger)"/>
    <property type="match status" value="1"/>
</dbReference>
<dbReference type="PANTHER" id="PTHR14155:SF610">
    <property type="entry name" value="OS01G0755700 PROTEIN"/>
    <property type="match status" value="1"/>
</dbReference>
<evidence type="ECO:0000256" key="5">
    <source>
        <dbReference type="ARBA" id="ARBA00022786"/>
    </source>
</evidence>
<feature type="domain" description="RING-type" evidence="10">
    <location>
        <begin position="115"/>
        <end position="157"/>
    </location>
</feature>